<reference evidence="2 3" key="1">
    <citation type="submission" date="2016-11" db="EMBL/GenBank/DDBJ databases">
        <authorList>
            <person name="Jaros S."/>
            <person name="Januszkiewicz K."/>
            <person name="Wedrychowicz H."/>
        </authorList>
    </citation>
    <scope>NUCLEOTIDE SEQUENCE [LARGE SCALE GENOMIC DNA]</scope>
    <source>
        <strain evidence="2 3">DSM 16917</strain>
    </source>
</reference>
<dbReference type="Pfam" id="PF11393">
    <property type="entry name" value="T4BSS_DotI_IcmL"/>
    <property type="match status" value="1"/>
</dbReference>
<dbReference type="OrthoDB" id="7069155at2"/>
<keyword evidence="3" id="KW-1185">Reference proteome</keyword>
<evidence type="ECO:0000313" key="2">
    <source>
        <dbReference type="EMBL" id="SHH51111.1"/>
    </source>
</evidence>
<dbReference type="STRING" id="299255.SAMN02745129_2177"/>
<dbReference type="RefSeq" id="WP_067665693.1">
    <property type="nucleotide sequence ID" value="NZ_FQXG01000003.1"/>
</dbReference>
<dbReference type="EMBL" id="FQXG01000003">
    <property type="protein sequence ID" value="SHH51111.1"/>
    <property type="molecule type" value="Genomic_DNA"/>
</dbReference>
<keyword evidence="1" id="KW-0812">Transmembrane</keyword>
<gene>
    <name evidence="2" type="ORF">SAMN02745129_2177</name>
</gene>
<evidence type="ECO:0000256" key="1">
    <source>
        <dbReference type="SAM" id="Phobius"/>
    </source>
</evidence>
<evidence type="ECO:0000313" key="3">
    <source>
        <dbReference type="Proteomes" id="UP000184268"/>
    </source>
</evidence>
<dbReference type="InterPro" id="IPR021055">
    <property type="entry name" value="T4BSS_IcmL/DotI"/>
</dbReference>
<organism evidence="2 3">
    <name type="scientific">Ferrimonas marina</name>
    <dbReference type="NCBI Taxonomy" id="299255"/>
    <lineage>
        <taxon>Bacteria</taxon>
        <taxon>Pseudomonadati</taxon>
        <taxon>Pseudomonadota</taxon>
        <taxon>Gammaproteobacteria</taxon>
        <taxon>Alteromonadales</taxon>
        <taxon>Ferrimonadaceae</taxon>
        <taxon>Ferrimonas</taxon>
    </lineage>
</organism>
<dbReference type="AlphaFoldDB" id="A0A1M5TKB4"/>
<accession>A0A1M5TKB4</accession>
<dbReference type="CDD" id="cd16385">
    <property type="entry name" value="IcmL"/>
    <property type="match status" value="1"/>
</dbReference>
<keyword evidence="1" id="KW-0472">Membrane</keyword>
<sequence>MALLRNRFFNDSTKKLYVAATITVIAAVISAVSAFYNATKKAEPRFFAIDNDGSIVEMTPLEYPNQSDAVVAGWIEKALIDTFDFHYFNINQHINEATMKWFTAKGATQFVAMLKDNRFDAAVVENKLLVGLTLEHTPLLLQKVERASTGTPYSWTFAATGKITYRTATESYSDSYNFRVTVDRRSLFENAMGLGIAQLIMTERRQR</sequence>
<keyword evidence="1" id="KW-1133">Transmembrane helix</keyword>
<protein>
    <submittedName>
        <fullName evidence="2">Intracellular multiplication protein IcmL</fullName>
    </submittedName>
</protein>
<name>A0A1M5TKB4_9GAMM</name>
<proteinExistence type="predicted"/>
<feature type="transmembrane region" description="Helical" evidence="1">
    <location>
        <begin position="16"/>
        <end position="36"/>
    </location>
</feature>
<dbReference type="Proteomes" id="UP000184268">
    <property type="component" value="Unassembled WGS sequence"/>
</dbReference>